<dbReference type="Gene3D" id="3.30.70.940">
    <property type="entry name" value="NusG, N-terminal domain"/>
    <property type="match status" value="1"/>
</dbReference>
<dbReference type="InterPro" id="IPR005824">
    <property type="entry name" value="KOW"/>
</dbReference>
<dbReference type="InterPro" id="IPR014722">
    <property type="entry name" value="Rib_uL2_dom2"/>
</dbReference>
<dbReference type="PRINTS" id="PR00338">
    <property type="entry name" value="NUSGTNSCPFCT"/>
</dbReference>
<dbReference type="InterPro" id="IPR047050">
    <property type="entry name" value="NGN"/>
</dbReference>
<dbReference type="SMART" id="SM00739">
    <property type="entry name" value="KOW"/>
    <property type="match status" value="1"/>
</dbReference>
<dbReference type="Pfam" id="PF02357">
    <property type="entry name" value="NusG"/>
    <property type="match status" value="1"/>
</dbReference>
<dbReference type="InterPro" id="IPR015869">
    <property type="entry name" value="Transcrpt_antiterm_NusG_bac_CS"/>
</dbReference>
<feature type="domain" description="NusG-like N-terminal" evidence="8">
    <location>
        <begin position="2"/>
        <end position="110"/>
    </location>
</feature>
<dbReference type="GO" id="GO:0005829">
    <property type="term" value="C:cytosol"/>
    <property type="evidence" value="ECO:0007669"/>
    <property type="project" value="TreeGrafter"/>
</dbReference>
<evidence type="ECO:0000256" key="2">
    <source>
        <dbReference type="ARBA" id="ARBA00022814"/>
    </source>
</evidence>
<dbReference type="InterPro" id="IPR001062">
    <property type="entry name" value="Transcrpt_antiterm_NusG"/>
</dbReference>
<dbReference type="EMBL" id="PQAP01000155">
    <property type="protein sequence ID" value="PWB70109.1"/>
    <property type="molecule type" value="Genomic_DNA"/>
</dbReference>
<dbReference type="SUPFAM" id="SSF50104">
    <property type="entry name" value="Translation proteins SH3-like domain"/>
    <property type="match status" value="1"/>
</dbReference>
<dbReference type="PANTHER" id="PTHR30265:SF2">
    <property type="entry name" value="TRANSCRIPTION TERMINATION_ANTITERMINATION PROTEIN NUSG"/>
    <property type="match status" value="1"/>
</dbReference>
<dbReference type="PROSITE" id="PS01014">
    <property type="entry name" value="NUSG"/>
    <property type="match status" value="1"/>
</dbReference>
<dbReference type="AlphaFoldDB" id="A0A855X4F0"/>
<dbReference type="CDD" id="cd06091">
    <property type="entry name" value="KOW_NusG"/>
    <property type="match status" value="1"/>
</dbReference>
<dbReference type="Pfam" id="PF00467">
    <property type="entry name" value="KOW"/>
    <property type="match status" value="1"/>
</dbReference>
<dbReference type="SMART" id="SM00738">
    <property type="entry name" value="NGN"/>
    <property type="match status" value="1"/>
</dbReference>
<comment type="caution">
    <text evidence="10">The sequence shown here is derived from an EMBL/GenBank/DDBJ whole genome shotgun (WGS) entry which is preliminary data.</text>
</comment>
<name>A0A855X4F0_9BACT</name>
<comment type="function">
    <text evidence="5 7">Participates in transcription elongation, termination and antitermination.</text>
</comment>
<evidence type="ECO:0000256" key="1">
    <source>
        <dbReference type="ARBA" id="ARBA00022472"/>
    </source>
</evidence>
<organism evidence="10 11">
    <name type="scientific">candidate division GN15 bacterium</name>
    <dbReference type="NCBI Taxonomy" id="2072418"/>
    <lineage>
        <taxon>Bacteria</taxon>
        <taxon>candidate division GN15</taxon>
    </lineage>
</organism>
<dbReference type="InterPro" id="IPR006645">
    <property type="entry name" value="NGN-like_dom"/>
</dbReference>
<dbReference type="FunFam" id="2.30.30.30:FF:000002">
    <property type="entry name" value="Transcription termination/antitermination factor NusG"/>
    <property type="match status" value="1"/>
</dbReference>
<dbReference type="Gene3D" id="2.30.30.30">
    <property type="match status" value="1"/>
</dbReference>
<evidence type="ECO:0000256" key="7">
    <source>
        <dbReference type="RuleBase" id="RU000538"/>
    </source>
</evidence>
<accession>A0A855X4F0</accession>
<dbReference type="GO" id="GO:0032784">
    <property type="term" value="P:regulation of DNA-templated transcription elongation"/>
    <property type="evidence" value="ECO:0007669"/>
    <property type="project" value="InterPro"/>
</dbReference>
<dbReference type="GO" id="GO:0031564">
    <property type="term" value="P:transcription antitermination"/>
    <property type="evidence" value="ECO:0007669"/>
    <property type="project" value="UniProtKB-UniRule"/>
</dbReference>
<dbReference type="GO" id="GO:0006354">
    <property type="term" value="P:DNA-templated transcription elongation"/>
    <property type="evidence" value="ECO:0007669"/>
    <property type="project" value="UniProtKB-UniRule"/>
</dbReference>
<evidence type="ECO:0000256" key="4">
    <source>
        <dbReference type="ARBA" id="ARBA00023163"/>
    </source>
</evidence>
<dbReference type="PANTHER" id="PTHR30265">
    <property type="entry name" value="RHO-INTERACTING TRANSCRIPTION TERMINATION FACTOR NUSG"/>
    <property type="match status" value="1"/>
</dbReference>
<dbReference type="InterPro" id="IPR036735">
    <property type="entry name" value="NGN_dom_sf"/>
</dbReference>
<evidence type="ECO:0000256" key="5">
    <source>
        <dbReference type="HAMAP-Rule" id="MF_00948"/>
    </source>
</evidence>
<keyword evidence="1 5" id="KW-0806">Transcription termination</keyword>
<protein>
    <recommendedName>
        <fullName evidence="5 6">Transcription termination/antitermination protein NusG</fullName>
    </recommendedName>
</protein>
<comment type="similarity">
    <text evidence="5 7">Belongs to the NusG family.</text>
</comment>
<dbReference type="GO" id="GO:0006353">
    <property type="term" value="P:DNA-templated transcription termination"/>
    <property type="evidence" value="ECO:0007669"/>
    <property type="project" value="UniProtKB-UniRule"/>
</dbReference>
<evidence type="ECO:0000259" key="8">
    <source>
        <dbReference type="SMART" id="SM00738"/>
    </source>
</evidence>
<dbReference type="CDD" id="cd09891">
    <property type="entry name" value="NGN_Bact_1"/>
    <property type="match status" value="1"/>
</dbReference>
<keyword evidence="4 5" id="KW-0804">Transcription</keyword>
<evidence type="ECO:0000259" key="9">
    <source>
        <dbReference type="SMART" id="SM00739"/>
    </source>
</evidence>
<sequence length="180" mass="20129">MALRWYVAHTYSGHEQKARRYLESAVVNAGLQAKFGQVLIPTEQVTEMKQGKRSTSTKKFLPSYILIEMELDKETENLVTNTPGITSFVGVGGKPKALRQEEVERIVGQIDRSRTEEAADLPFQAGDPVKVKDGPFMDFSGTVSEVNLERRKVKVMVSIFGRPTPVELDYLQIELVKGKG</sequence>
<dbReference type="InterPro" id="IPR043425">
    <property type="entry name" value="NusG-like"/>
</dbReference>
<gene>
    <name evidence="5" type="primary">nusG</name>
    <name evidence="10" type="ORF">C3F09_09565</name>
</gene>
<evidence type="ECO:0000256" key="3">
    <source>
        <dbReference type="ARBA" id="ARBA00023015"/>
    </source>
</evidence>
<dbReference type="HAMAP" id="MF_00948">
    <property type="entry name" value="NusG"/>
    <property type="match status" value="1"/>
</dbReference>
<dbReference type="SUPFAM" id="SSF82679">
    <property type="entry name" value="N-utilization substance G protein NusG, N-terminal domain"/>
    <property type="match status" value="1"/>
</dbReference>
<evidence type="ECO:0000256" key="6">
    <source>
        <dbReference type="NCBIfam" id="TIGR00922"/>
    </source>
</evidence>
<keyword evidence="2 5" id="KW-0889">Transcription antitermination</keyword>
<dbReference type="NCBIfam" id="TIGR00922">
    <property type="entry name" value="nusG"/>
    <property type="match status" value="1"/>
</dbReference>
<keyword evidence="3 5" id="KW-0805">Transcription regulation</keyword>
<evidence type="ECO:0000313" key="11">
    <source>
        <dbReference type="Proteomes" id="UP000250918"/>
    </source>
</evidence>
<dbReference type="InterPro" id="IPR008991">
    <property type="entry name" value="Translation_prot_SH3-like_sf"/>
</dbReference>
<evidence type="ECO:0000313" key="10">
    <source>
        <dbReference type="EMBL" id="PWB70109.1"/>
    </source>
</evidence>
<feature type="domain" description="KOW" evidence="9">
    <location>
        <begin position="122"/>
        <end position="149"/>
    </location>
</feature>
<reference evidence="10 11" key="1">
    <citation type="journal article" date="2018" name="ISME J.">
        <title>A methanotrophic archaeon couples anaerobic oxidation of methane to Fe(III) reduction.</title>
        <authorList>
            <person name="Cai C."/>
            <person name="Leu A.O."/>
            <person name="Xie G.J."/>
            <person name="Guo J."/>
            <person name="Feng Y."/>
            <person name="Zhao J.X."/>
            <person name="Tyson G.W."/>
            <person name="Yuan Z."/>
            <person name="Hu S."/>
        </authorList>
    </citation>
    <scope>NUCLEOTIDE SEQUENCE [LARGE SCALE GENOMIC DNA]</scope>
    <source>
        <strain evidence="10">FeB_12</strain>
    </source>
</reference>
<proteinExistence type="inferred from homology"/>
<dbReference type="Proteomes" id="UP000250918">
    <property type="component" value="Unassembled WGS sequence"/>
</dbReference>